<dbReference type="Pfam" id="PF20109">
    <property type="entry name" value="Trans_reg_dom"/>
    <property type="match status" value="1"/>
</dbReference>
<dbReference type="EMBL" id="CP053985">
    <property type="protein sequence ID" value="QKH35081.1"/>
    <property type="molecule type" value="Genomic_DNA"/>
</dbReference>
<dbReference type="KEGG" id="apes:FOC84_09050"/>
<dbReference type="Proteomes" id="UP000500970">
    <property type="component" value="Chromosome"/>
</dbReference>
<keyword evidence="3" id="KW-1185">Reference proteome</keyword>
<proteinExistence type="predicted"/>
<sequence length="257" mass="30400">MNEVIAPKKQKSSKRKLRGTWSVVPAPHSELPNGRELTAYVDYETWEASRWAWEFLRRNKEFQKACDSLPQEREDRILKLKKLIRNYGLTQFKHWKEEYGSGRDNQPIFDGVRIRANLKEDPMDLSDIPPLEKGQALILLEILPCLDDLELLQKRMTFAYKQLEERLRKYAEKNKLEKPVSRKPKINKSEDLIAHLRILDLRGQAKEDRLNPAERFKTVYPSEDKELDAHTKVQREKDRFKTARRLSSKDYLTLALI</sequence>
<organism evidence="2 3">
    <name type="scientific">Achromobacter pestifer</name>
    <dbReference type="NCBI Taxonomy" id="1353889"/>
    <lineage>
        <taxon>Bacteria</taxon>
        <taxon>Pseudomonadati</taxon>
        <taxon>Pseudomonadota</taxon>
        <taxon>Betaproteobacteria</taxon>
        <taxon>Burkholderiales</taxon>
        <taxon>Alcaligenaceae</taxon>
        <taxon>Achromobacter</taxon>
    </lineage>
</organism>
<dbReference type="InterPro" id="IPR045465">
    <property type="entry name" value="Trans_reg_dom"/>
</dbReference>
<gene>
    <name evidence="2" type="ORF">FOC84_09050</name>
</gene>
<name>A0A7D4I6Y5_9BURK</name>
<evidence type="ECO:0000259" key="1">
    <source>
        <dbReference type="Pfam" id="PF20109"/>
    </source>
</evidence>
<dbReference type="RefSeq" id="WP_173144127.1">
    <property type="nucleotide sequence ID" value="NZ_CP053985.1"/>
</dbReference>
<accession>A0A7D4I6Y5</accession>
<dbReference type="AlphaFoldDB" id="A0A7D4I6Y5"/>
<protein>
    <recommendedName>
        <fullName evidence="1">Transcriptional regulator-like domain-containing protein</fullName>
    </recommendedName>
</protein>
<evidence type="ECO:0000313" key="3">
    <source>
        <dbReference type="Proteomes" id="UP000500970"/>
    </source>
</evidence>
<feature type="domain" description="Transcriptional regulator-like" evidence="1">
    <location>
        <begin position="35"/>
        <end position="89"/>
    </location>
</feature>
<evidence type="ECO:0000313" key="2">
    <source>
        <dbReference type="EMBL" id="QKH35081.1"/>
    </source>
</evidence>
<reference evidence="2 3" key="1">
    <citation type="submission" date="2020-05" db="EMBL/GenBank/DDBJ databases">
        <title>FDA dAtabase for Regulatory Grade micrObial Sequences (FDA-ARGOS): Supporting development and validation of Infectious Disease Dx tests.</title>
        <authorList>
            <person name="Sproer C."/>
            <person name="Gronow S."/>
            <person name="Severitt S."/>
            <person name="Schroder I."/>
            <person name="Tallon L."/>
            <person name="Sadzewicz L."/>
            <person name="Zhao X."/>
            <person name="Vavikolanu K."/>
            <person name="Mehta A."/>
            <person name="Aluvathingal J."/>
            <person name="Nadendla S."/>
            <person name="Myers T."/>
            <person name="Yan Y."/>
            <person name="Sichtig H."/>
        </authorList>
    </citation>
    <scope>NUCLEOTIDE SEQUENCE [LARGE SCALE GENOMIC DNA]</scope>
    <source>
        <strain evidence="2 3">FDAARGOS_790</strain>
    </source>
</reference>